<feature type="domain" description="GH18" evidence="1">
    <location>
        <begin position="1"/>
        <end position="108"/>
    </location>
</feature>
<dbReference type="GO" id="GO:0004568">
    <property type="term" value="F:chitinase activity"/>
    <property type="evidence" value="ECO:0007669"/>
    <property type="project" value="TreeGrafter"/>
</dbReference>
<dbReference type="PANTHER" id="PTHR11177:SF317">
    <property type="entry name" value="CHITINASE 12-RELATED"/>
    <property type="match status" value="1"/>
</dbReference>
<gene>
    <name evidence="3" type="primary">LOC103510734</name>
</gene>
<dbReference type="SUPFAM" id="SSF54556">
    <property type="entry name" value="Chitinase insertion domain"/>
    <property type="match status" value="1"/>
</dbReference>
<dbReference type="STRING" id="121845.A0A1S3D3S0"/>
<dbReference type="SUPFAM" id="SSF51445">
    <property type="entry name" value="(Trans)glycosidases"/>
    <property type="match status" value="1"/>
</dbReference>
<dbReference type="PaxDb" id="121845-A0A1S3D3S0"/>
<dbReference type="InterPro" id="IPR029070">
    <property type="entry name" value="Chitinase_insertion_sf"/>
</dbReference>
<dbReference type="PROSITE" id="PS51910">
    <property type="entry name" value="GH18_2"/>
    <property type="match status" value="1"/>
</dbReference>
<dbReference type="PANTHER" id="PTHR11177">
    <property type="entry name" value="CHITINASE"/>
    <property type="match status" value="1"/>
</dbReference>
<dbReference type="KEGG" id="dci:103510734"/>
<proteinExistence type="predicted"/>
<dbReference type="GO" id="GO:0008061">
    <property type="term" value="F:chitin binding"/>
    <property type="evidence" value="ECO:0007669"/>
    <property type="project" value="TreeGrafter"/>
</dbReference>
<dbReference type="GO" id="GO:0006032">
    <property type="term" value="P:chitin catabolic process"/>
    <property type="evidence" value="ECO:0007669"/>
    <property type="project" value="TreeGrafter"/>
</dbReference>
<evidence type="ECO:0000313" key="2">
    <source>
        <dbReference type="Proteomes" id="UP000079169"/>
    </source>
</evidence>
<sequence length="108" mass="12055">PNAPLYPAVTDQGYFKSLNANWSVNYYLYKGIPANKLLLGLPTYGHSYTLVNPDSTDYGMPAADVGRIGNQGFVDYIDTVAFLRDPDTIQIFDKNTSVPYAYKSKNMM</sequence>
<dbReference type="Proteomes" id="UP000079169">
    <property type="component" value="Unplaced"/>
</dbReference>
<name>A0A1S3D3S0_DIACI</name>
<evidence type="ECO:0000313" key="3">
    <source>
        <dbReference type="RefSeq" id="XP_008473643.1"/>
    </source>
</evidence>
<dbReference type="GO" id="GO:0005975">
    <property type="term" value="P:carbohydrate metabolic process"/>
    <property type="evidence" value="ECO:0007669"/>
    <property type="project" value="InterPro"/>
</dbReference>
<keyword evidence="2" id="KW-1185">Reference proteome</keyword>
<reference evidence="3" key="1">
    <citation type="submission" date="2025-08" db="UniProtKB">
        <authorList>
            <consortium name="RefSeq"/>
        </authorList>
    </citation>
    <scope>IDENTIFICATION</scope>
</reference>
<dbReference type="InterPro" id="IPR050314">
    <property type="entry name" value="Glycosyl_Hydrlase_18"/>
</dbReference>
<dbReference type="AlphaFoldDB" id="A0A1S3D3S0"/>
<dbReference type="InterPro" id="IPR001223">
    <property type="entry name" value="Glyco_hydro18_cat"/>
</dbReference>
<feature type="non-terminal residue" evidence="3">
    <location>
        <position position="1"/>
    </location>
</feature>
<protein>
    <submittedName>
        <fullName evidence="3">Acidic mammalian chitinase-like</fullName>
    </submittedName>
</protein>
<dbReference type="Gene3D" id="3.20.20.80">
    <property type="entry name" value="Glycosidases"/>
    <property type="match status" value="1"/>
</dbReference>
<dbReference type="Pfam" id="PF00704">
    <property type="entry name" value="Glyco_hydro_18"/>
    <property type="match status" value="1"/>
</dbReference>
<evidence type="ECO:0000259" key="1">
    <source>
        <dbReference type="PROSITE" id="PS51910"/>
    </source>
</evidence>
<organism evidence="2 3">
    <name type="scientific">Diaphorina citri</name>
    <name type="common">Asian citrus psyllid</name>
    <dbReference type="NCBI Taxonomy" id="121845"/>
    <lineage>
        <taxon>Eukaryota</taxon>
        <taxon>Metazoa</taxon>
        <taxon>Ecdysozoa</taxon>
        <taxon>Arthropoda</taxon>
        <taxon>Hexapoda</taxon>
        <taxon>Insecta</taxon>
        <taxon>Pterygota</taxon>
        <taxon>Neoptera</taxon>
        <taxon>Paraneoptera</taxon>
        <taxon>Hemiptera</taxon>
        <taxon>Sternorrhyncha</taxon>
        <taxon>Psylloidea</taxon>
        <taxon>Psyllidae</taxon>
        <taxon>Diaphorininae</taxon>
        <taxon>Diaphorina</taxon>
    </lineage>
</organism>
<dbReference type="GeneID" id="103510734"/>
<accession>A0A1S3D3S0</accession>
<dbReference type="InterPro" id="IPR017853">
    <property type="entry name" value="GH"/>
</dbReference>
<dbReference type="RefSeq" id="XP_008473643.1">
    <property type="nucleotide sequence ID" value="XM_008475421.1"/>
</dbReference>
<dbReference type="GO" id="GO:0005576">
    <property type="term" value="C:extracellular region"/>
    <property type="evidence" value="ECO:0007669"/>
    <property type="project" value="TreeGrafter"/>
</dbReference>